<dbReference type="PANTHER" id="PTHR23308">
    <property type="entry name" value="NUCLEAR INHIBITOR OF PROTEIN PHOSPHATASE-1"/>
    <property type="match status" value="1"/>
</dbReference>
<organism evidence="3 4">
    <name type="scientific">Teratosphaeria nubilosa</name>
    <dbReference type="NCBI Taxonomy" id="161662"/>
    <lineage>
        <taxon>Eukaryota</taxon>
        <taxon>Fungi</taxon>
        <taxon>Dikarya</taxon>
        <taxon>Ascomycota</taxon>
        <taxon>Pezizomycotina</taxon>
        <taxon>Dothideomycetes</taxon>
        <taxon>Dothideomycetidae</taxon>
        <taxon>Mycosphaerellales</taxon>
        <taxon>Teratosphaeriaceae</taxon>
        <taxon>Teratosphaeria</taxon>
    </lineage>
</organism>
<evidence type="ECO:0000313" key="3">
    <source>
        <dbReference type="EMBL" id="KAF2768566.1"/>
    </source>
</evidence>
<dbReference type="OrthoDB" id="444265at2759"/>
<dbReference type="InterPro" id="IPR008984">
    <property type="entry name" value="SMAD_FHA_dom_sf"/>
</dbReference>
<name>A0A6G1L6V0_9PEZI</name>
<keyword evidence="4" id="KW-1185">Reference proteome</keyword>
<feature type="region of interest" description="Disordered" evidence="1">
    <location>
        <begin position="1"/>
        <end position="149"/>
    </location>
</feature>
<proteinExistence type="predicted"/>
<dbReference type="SMART" id="SM00240">
    <property type="entry name" value="FHA"/>
    <property type="match status" value="1"/>
</dbReference>
<protein>
    <submittedName>
        <fullName evidence="3">SMAD/FHA domain-containing protein</fullName>
    </submittedName>
</protein>
<dbReference type="AlphaFoldDB" id="A0A6G1L6V0"/>
<feature type="compositionally biased region" description="Basic residues" evidence="1">
    <location>
        <begin position="73"/>
        <end position="82"/>
    </location>
</feature>
<accession>A0A6G1L6V0</accession>
<evidence type="ECO:0000259" key="2">
    <source>
        <dbReference type="PROSITE" id="PS50006"/>
    </source>
</evidence>
<evidence type="ECO:0000313" key="4">
    <source>
        <dbReference type="Proteomes" id="UP000799436"/>
    </source>
</evidence>
<dbReference type="InterPro" id="IPR050923">
    <property type="entry name" value="Cell_Proc_Reg/RNA_Proc"/>
</dbReference>
<dbReference type="FunFam" id="2.60.200.20:FF:000038">
    <property type="entry name" value="FHA domain-containing protein SNIP1"/>
    <property type="match status" value="1"/>
</dbReference>
<dbReference type="Gene3D" id="2.60.200.20">
    <property type="match status" value="1"/>
</dbReference>
<feature type="compositionally biased region" description="Basic and acidic residues" evidence="1">
    <location>
        <begin position="83"/>
        <end position="99"/>
    </location>
</feature>
<feature type="compositionally biased region" description="Basic and acidic residues" evidence="1">
    <location>
        <begin position="1"/>
        <end position="48"/>
    </location>
</feature>
<dbReference type="InterPro" id="IPR000253">
    <property type="entry name" value="FHA_dom"/>
</dbReference>
<feature type="domain" description="FHA" evidence="2">
    <location>
        <begin position="207"/>
        <end position="270"/>
    </location>
</feature>
<evidence type="ECO:0000256" key="1">
    <source>
        <dbReference type="SAM" id="MobiDB-lite"/>
    </source>
</evidence>
<dbReference type="SUPFAM" id="SSF49879">
    <property type="entry name" value="SMAD/FHA domain"/>
    <property type="match status" value="1"/>
</dbReference>
<dbReference type="Proteomes" id="UP000799436">
    <property type="component" value="Unassembled WGS sequence"/>
</dbReference>
<dbReference type="EMBL" id="ML995843">
    <property type="protein sequence ID" value="KAF2768566.1"/>
    <property type="molecule type" value="Genomic_DNA"/>
</dbReference>
<sequence length="300" mass="35322">MSDTRRESTSLEDRSRDTTHRSDRRDRDGDSRRERDKPDRDHDEDSDRRRRHRKPRNDRSSEEEDHDSELSRRRERRHKRGSRSRDDSRRRRRSRSPEIKRRRYSYSTSRSPPRKSRAPLPSQSEFYRGNKPLENSEAAPPPKQKPNFKPTGLLAKEANTVAGTTTVLKYHEPPEARKPPPKEAWRIYVFKGKDLLDIIHLHERSCWLFGRDKNVTDVLLEHPSISKQHAVIQFRHITSTNEYGDRSSKVKPYLIDLESANGTKLNGERVDASRYMELIDGDMVGFGDSEREYVLMLPKP</sequence>
<dbReference type="PROSITE" id="PS50006">
    <property type="entry name" value="FHA_DOMAIN"/>
    <property type="match status" value="1"/>
</dbReference>
<gene>
    <name evidence="3" type="ORF">EJ03DRAFT_328218</name>
</gene>
<dbReference type="Pfam" id="PF00498">
    <property type="entry name" value="FHA"/>
    <property type="match status" value="1"/>
</dbReference>
<reference evidence="3" key="1">
    <citation type="journal article" date="2020" name="Stud. Mycol.">
        <title>101 Dothideomycetes genomes: a test case for predicting lifestyles and emergence of pathogens.</title>
        <authorList>
            <person name="Haridas S."/>
            <person name="Albert R."/>
            <person name="Binder M."/>
            <person name="Bloem J."/>
            <person name="Labutti K."/>
            <person name="Salamov A."/>
            <person name="Andreopoulos B."/>
            <person name="Baker S."/>
            <person name="Barry K."/>
            <person name="Bills G."/>
            <person name="Bluhm B."/>
            <person name="Cannon C."/>
            <person name="Castanera R."/>
            <person name="Culley D."/>
            <person name="Daum C."/>
            <person name="Ezra D."/>
            <person name="Gonzalez J."/>
            <person name="Henrissat B."/>
            <person name="Kuo A."/>
            <person name="Liang C."/>
            <person name="Lipzen A."/>
            <person name="Lutzoni F."/>
            <person name="Magnuson J."/>
            <person name="Mondo S."/>
            <person name="Nolan M."/>
            <person name="Ohm R."/>
            <person name="Pangilinan J."/>
            <person name="Park H.-J."/>
            <person name="Ramirez L."/>
            <person name="Alfaro M."/>
            <person name="Sun H."/>
            <person name="Tritt A."/>
            <person name="Yoshinaga Y."/>
            <person name="Zwiers L.-H."/>
            <person name="Turgeon B."/>
            <person name="Goodwin S."/>
            <person name="Spatafora J."/>
            <person name="Crous P."/>
            <person name="Grigoriev I."/>
        </authorList>
    </citation>
    <scope>NUCLEOTIDE SEQUENCE</scope>
    <source>
        <strain evidence="3">CBS 116005</strain>
    </source>
</reference>